<protein>
    <submittedName>
        <fullName evidence="3">Serine/threonine protein kinase</fullName>
    </submittedName>
</protein>
<dbReference type="KEGG" id="cfus:CYFUS_002066"/>
<dbReference type="GO" id="GO:0005524">
    <property type="term" value="F:ATP binding"/>
    <property type="evidence" value="ECO:0007669"/>
    <property type="project" value="InterPro"/>
</dbReference>
<gene>
    <name evidence="3" type="ORF">CYFUS_002066</name>
</gene>
<feature type="compositionally biased region" description="Pro residues" evidence="1">
    <location>
        <begin position="262"/>
        <end position="283"/>
    </location>
</feature>
<dbReference type="EMBL" id="CP022098">
    <property type="protein sequence ID" value="ATB36651.1"/>
    <property type="molecule type" value="Genomic_DNA"/>
</dbReference>
<dbReference type="Gene3D" id="1.10.510.10">
    <property type="entry name" value="Transferase(Phosphotransferase) domain 1"/>
    <property type="match status" value="1"/>
</dbReference>
<evidence type="ECO:0000313" key="4">
    <source>
        <dbReference type="Proteomes" id="UP000217257"/>
    </source>
</evidence>
<keyword evidence="3" id="KW-0418">Kinase</keyword>
<reference evidence="3 4" key="1">
    <citation type="submission" date="2017-06" db="EMBL/GenBank/DDBJ databases">
        <title>Sequencing and comparative analysis of myxobacterial genomes.</title>
        <authorList>
            <person name="Rupp O."/>
            <person name="Goesmann A."/>
            <person name="Sogaard-Andersen L."/>
        </authorList>
    </citation>
    <scope>NUCLEOTIDE SEQUENCE [LARGE SCALE GENOMIC DNA]</scope>
    <source>
        <strain evidence="3 4">DSM 52655</strain>
    </source>
</reference>
<keyword evidence="3" id="KW-0808">Transferase</keyword>
<accession>A0A250IZR8</accession>
<dbReference type="Pfam" id="PF07714">
    <property type="entry name" value="PK_Tyr_Ser-Thr"/>
    <property type="match status" value="1"/>
</dbReference>
<sequence length="283" mass="30676">MSPLIPGDILGGTWRVVRPALGDEPGVECQVEPTQGGEAGRLTLWRTLRAPSRAEIEHFTHVLSEAQRTGHAAFAPVVDAGYDEAREGLWLVRPWWSGESLPSMLRGLHDIGLDLPDLRALARQLAGALTAARSAGLVHGRLRPARVLVASGPAGARLSVLDVGLEHFRRTHAAGWLKPPEGGADYLAPEWKENGPLPASTDVFAFGRILRDMLASRRDGAWKGRWESWVERATAPAPHERFGDAAEALDALLPILNTLPTPVSPPPDNYQPEPPDPLVLPPR</sequence>
<evidence type="ECO:0000313" key="3">
    <source>
        <dbReference type="EMBL" id="ATB36651.1"/>
    </source>
</evidence>
<dbReference type="Proteomes" id="UP000217257">
    <property type="component" value="Chromosome"/>
</dbReference>
<proteinExistence type="predicted"/>
<feature type="region of interest" description="Disordered" evidence="1">
    <location>
        <begin position="259"/>
        <end position="283"/>
    </location>
</feature>
<dbReference type="InterPro" id="IPR001245">
    <property type="entry name" value="Ser-Thr/Tyr_kinase_cat_dom"/>
</dbReference>
<dbReference type="AlphaFoldDB" id="A0A250IZR8"/>
<dbReference type="InterPro" id="IPR011009">
    <property type="entry name" value="Kinase-like_dom_sf"/>
</dbReference>
<dbReference type="PROSITE" id="PS50011">
    <property type="entry name" value="PROTEIN_KINASE_DOM"/>
    <property type="match status" value="1"/>
</dbReference>
<keyword evidence="3" id="KW-0723">Serine/threonine-protein kinase</keyword>
<name>A0A250IZR8_9BACT</name>
<evidence type="ECO:0000259" key="2">
    <source>
        <dbReference type="PROSITE" id="PS50011"/>
    </source>
</evidence>
<evidence type="ECO:0000256" key="1">
    <source>
        <dbReference type="SAM" id="MobiDB-lite"/>
    </source>
</evidence>
<organism evidence="3 4">
    <name type="scientific">Cystobacter fuscus</name>
    <dbReference type="NCBI Taxonomy" id="43"/>
    <lineage>
        <taxon>Bacteria</taxon>
        <taxon>Pseudomonadati</taxon>
        <taxon>Myxococcota</taxon>
        <taxon>Myxococcia</taxon>
        <taxon>Myxococcales</taxon>
        <taxon>Cystobacterineae</taxon>
        <taxon>Archangiaceae</taxon>
        <taxon>Cystobacter</taxon>
    </lineage>
</organism>
<feature type="domain" description="Protein kinase" evidence="2">
    <location>
        <begin position="1"/>
        <end position="283"/>
    </location>
</feature>
<dbReference type="InterPro" id="IPR000719">
    <property type="entry name" value="Prot_kinase_dom"/>
</dbReference>
<dbReference type="SUPFAM" id="SSF56112">
    <property type="entry name" value="Protein kinase-like (PK-like)"/>
    <property type="match status" value="1"/>
</dbReference>
<dbReference type="GO" id="GO:0004674">
    <property type="term" value="F:protein serine/threonine kinase activity"/>
    <property type="evidence" value="ECO:0007669"/>
    <property type="project" value="UniProtKB-KW"/>
</dbReference>